<dbReference type="OMA" id="QHTRIPY"/>
<dbReference type="GO" id="GO:0006357">
    <property type="term" value="P:regulation of transcription by RNA polymerase II"/>
    <property type="evidence" value="ECO:0007669"/>
    <property type="project" value="TreeGrafter"/>
</dbReference>
<name>A0A284RFV2_ARMOS</name>
<evidence type="ECO:0000313" key="9">
    <source>
        <dbReference type="Proteomes" id="UP000219338"/>
    </source>
</evidence>
<keyword evidence="6" id="KW-0539">Nucleus</keyword>
<dbReference type="OrthoDB" id="5595141at2759"/>
<evidence type="ECO:0000256" key="5">
    <source>
        <dbReference type="ARBA" id="ARBA00023163"/>
    </source>
</evidence>
<dbReference type="PANTHER" id="PTHR13581">
    <property type="entry name" value="MRG-BINDING PROTEIN"/>
    <property type="match status" value="1"/>
</dbReference>
<feature type="compositionally biased region" description="Acidic residues" evidence="7">
    <location>
        <begin position="207"/>
        <end position="217"/>
    </location>
</feature>
<evidence type="ECO:0000256" key="4">
    <source>
        <dbReference type="ARBA" id="ARBA00023015"/>
    </source>
</evidence>
<dbReference type="GO" id="GO:0035267">
    <property type="term" value="C:NuA4 histone acetyltransferase complex"/>
    <property type="evidence" value="ECO:0007669"/>
    <property type="project" value="TreeGrafter"/>
</dbReference>
<organism evidence="8 9">
    <name type="scientific">Armillaria ostoyae</name>
    <name type="common">Armillaria root rot fungus</name>
    <dbReference type="NCBI Taxonomy" id="47428"/>
    <lineage>
        <taxon>Eukaryota</taxon>
        <taxon>Fungi</taxon>
        <taxon>Dikarya</taxon>
        <taxon>Basidiomycota</taxon>
        <taxon>Agaricomycotina</taxon>
        <taxon>Agaricomycetes</taxon>
        <taxon>Agaricomycetidae</taxon>
        <taxon>Agaricales</taxon>
        <taxon>Marasmiineae</taxon>
        <taxon>Physalacriaceae</taxon>
        <taxon>Armillaria</taxon>
    </lineage>
</organism>
<feature type="region of interest" description="Disordered" evidence="7">
    <location>
        <begin position="139"/>
        <end position="268"/>
    </location>
</feature>
<protein>
    <recommendedName>
        <fullName evidence="10">Chromatin modification-related protein EAF7</fullName>
    </recommendedName>
</protein>
<dbReference type="PANTHER" id="PTHR13581:SF5">
    <property type="entry name" value="MRG_MORF4L-BINDING PROTEIN"/>
    <property type="match status" value="1"/>
</dbReference>
<dbReference type="EMBL" id="FUEG01000008">
    <property type="protein sequence ID" value="SJL07631.1"/>
    <property type="molecule type" value="Genomic_DNA"/>
</dbReference>
<feature type="compositionally biased region" description="Low complexity" evidence="7">
    <location>
        <begin position="225"/>
        <end position="261"/>
    </location>
</feature>
<accession>A0A284RFV2</accession>
<feature type="compositionally biased region" description="Low complexity" evidence="7">
    <location>
        <begin position="139"/>
        <end position="152"/>
    </location>
</feature>
<dbReference type="AlphaFoldDB" id="A0A284RFV2"/>
<evidence type="ECO:0000256" key="6">
    <source>
        <dbReference type="ARBA" id="ARBA00023242"/>
    </source>
</evidence>
<feature type="compositionally biased region" description="Basic residues" evidence="7">
    <location>
        <begin position="154"/>
        <end position="164"/>
    </location>
</feature>
<dbReference type="GO" id="GO:0005634">
    <property type="term" value="C:nucleus"/>
    <property type="evidence" value="ECO:0007669"/>
    <property type="project" value="UniProtKB-SubCell"/>
</dbReference>
<evidence type="ECO:0008006" key="10">
    <source>
        <dbReference type="Google" id="ProtNLM"/>
    </source>
</evidence>
<gene>
    <name evidence="8" type="ORF">ARMOST_10981</name>
</gene>
<evidence type="ECO:0000256" key="2">
    <source>
        <dbReference type="ARBA" id="ARBA00007117"/>
    </source>
</evidence>
<keyword evidence="4" id="KW-0805">Transcription regulation</keyword>
<evidence type="ECO:0000256" key="3">
    <source>
        <dbReference type="ARBA" id="ARBA00022853"/>
    </source>
</evidence>
<sequence>MTAVSPEPAAGPSYDSYLDTVEGEINFFRSLMRTRPVGINCHFHVMAMRFSIHQDSGQWVSINGIWTKLRSLYDIDALNAIDVEIDGYQSPKSNSSTPIPIPSPKPGDDFTNHPFFKEEYSLPYDEYIDNLIATRRMRATPSAASPTPSPTAQKKPKGRRKGKTTKSQANYAGLVGGDSDSSALTQESGDEGAPTPRESVITGTDGGTEDAEDEDVEMHEPSPAPSATTKGTKPKAKSATAAAKRAASAARARAAQAAQRANKAKKKK</sequence>
<evidence type="ECO:0000313" key="8">
    <source>
        <dbReference type="EMBL" id="SJL07631.1"/>
    </source>
</evidence>
<proteinExistence type="inferred from homology"/>
<dbReference type="InterPro" id="IPR012423">
    <property type="entry name" value="Eaf7/MRGBP"/>
</dbReference>
<dbReference type="Pfam" id="PF07904">
    <property type="entry name" value="Eaf7"/>
    <property type="match status" value="1"/>
</dbReference>
<comment type="subcellular location">
    <subcellularLocation>
        <location evidence="1">Nucleus</location>
    </subcellularLocation>
</comment>
<dbReference type="STRING" id="47428.A0A284RFV2"/>
<keyword evidence="3" id="KW-0156">Chromatin regulator</keyword>
<evidence type="ECO:0000256" key="7">
    <source>
        <dbReference type="SAM" id="MobiDB-lite"/>
    </source>
</evidence>
<feature type="region of interest" description="Disordered" evidence="7">
    <location>
        <begin position="89"/>
        <end position="109"/>
    </location>
</feature>
<keyword evidence="9" id="KW-1185">Reference proteome</keyword>
<evidence type="ECO:0000256" key="1">
    <source>
        <dbReference type="ARBA" id="ARBA00004123"/>
    </source>
</evidence>
<reference evidence="9" key="1">
    <citation type="journal article" date="2017" name="Nat. Ecol. Evol.">
        <title>Genome expansion and lineage-specific genetic innovations in the forest pathogenic fungi Armillaria.</title>
        <authorList>
            <person name="Sipos G."/>
            <person name="Prasanna A.N."/>
            <person name="Walter M.C."/>
            <person name="O'Connor E."/>
            <person name="Balint B."/>
            <person name="Krizsan K."/>
            <person name="Kiss B."/>
            <person name="Hess J."/>
            <person name="Varga T."/>
            <person name="Slot J."/>
            <person name="Riley R."/>
            <person name="Boka B."/>
            <person name="Rigling D."/>
            <person name="Barry K."/>
            <person name="Lee J."/>
            <person name="Mihaltcheva S."/>
            <person name="LaButti K."/>
            <person name="Lipzen A."/>
            <person name="Waldron R."/>
            <person name="Moloney N.M."/>
            <person name="Sperisen C."/>
            <person name="Kredics L."/>
            <person name="Vagvoelgyi C."/>
            <person name="Patrignani A."/>
            <person name="Fitzpatrick D."/>
            <person name="Nagy I."/>
            <person name="Doyle S."/>
            <person name="Anderson J.B."/>
            <person name="Grigoriev I.V."/>
            <person name="Gueldener U."/>
            <person name="Muensterkoetter M."/>
            <person name="Nagy L.G."/>
        </authorList>
    </citation>
    <scope>NUCLEOTIDE SEQUENCE [LARGE SCALE GENOMIC DNA]</scope>
    <source>
        <strain evidence="9">C18/9</strain>
    </source>
</reference>
<comment type="similarity">
    <text evidence="2">Belongs to the EAF7 family.</text>
</comment>
<keyword evidence="5" id="KW-0804">Transcription</keyword>
<dbReference type="Proteomes" id="UP000219338">
    <property type="component" value="Unassembled WGS sequence"/>
</dbReference>
<dbReference type="GO" id="GO:0006325">
    <property type="term" value="P:chromatin organization"/>
    <property type="evidence" value="ECO:0007669"/>
    <property type="project" value="UniProtKB-KW"/>
</dbReference>